<dbReference type="EC" id="5.4.99.61" evidence="6"/>
<dbReference type="Pfam" id="PF02570">
    <property type="entry name" value="CbiC"/>
    <property type="match status" value="1"/>
</dbReference>
<protein>
    <submittedName>
        <fullName evidence="6">Precorrin-8X methylmutase</fullName>
        <ecNumber evidence="6">5.4.99.61</ecNumber>
    </submittedName>
</protein>
<dbReference type="NCBIfam" id="NF006136">
    <property type="entry name" value="PRK08285.1"/>
    <property type="match status" value="1"/>
</dbReference>
<dbReference type="OrthoDB" id="9780708at2"/>
<keyword evidence="4 6" id="KW-0413">Isomerase</keyword>
<dbReference type="RefSeq" id="WP_053412204.1">
    <property type="nucleotide sequence ID" value="NZ_CP006841.1"/>
</dbReference>
<dbReference type="STRING" id="1408189.CLAC_06555"/>
<dbReference type="EMBL" id="CP006841">
    <property type="protein sequence ID" value="ALA67450.1"/>
    <property type="molecule type" value="Genomic_DNA"/>
</dbReference>
<comment type="pathway">
    <text evidence="1">Cofactor biosynthesis; adenosylcobalamin biosynthesis.</text>
</comment>
<feature type="domain" description="Cobalamin biosynthesis precorrin-8X methylmutase CobH/CbiC" evidence="5">
    <location>
        <begin position="12"/>
        <end position="211"/>
    </location>
</feature>
<dbReference type="Proteomes" id="UP000058446">
    <property type="component" value="Chromosome"/>
</dbReference>
<dbReference type="KEGG" id="clw:CLAC_06555"/>
<reference evidence="6 7" key="1">
    <citation type="submission" date="2013-10" db="EMBL/GenBank/DDBJ databases">
        <title>Complete genome sequence of Corynebacterium lactis DSM 45799(T), isolated from raw cow milk.</title>
        <authorList>
            <person name="Ruckert C."/>
            <person name="Albersmeier A."/>
            <person name="Lipski A."/>
            <person name="Kalinowski J."/>
        </authorList>
    </citation>
    <scope>NUCLEOTIDE SEQUENCE [LARGE SCALE GENOMIC DNA]</scope>
    <source>
        <strain evidence="6 7">RW2-5</strain>
    </source>
</reference>
<dbReference type="PANTHER" id="PTHR43588">
    <property type="entry name" value="COBALT-PRECORRIN-8 METHYLMUTASE"/>
    <property type="match status" value="1"/>
</dbReference>
<name>A0A0K2H079_9CORY</name>
<evidence type="ECO:0000259" key="5">
    <source>
        <dbReference type="Pfam" id="PF02570"/>
    </source>
</evidence>
<dbReference type="InterPro" id="IPR036588">
    <property type="entry name" value="CobH/CbiC_sf"/>
</dbReference>
<comment type="similarity">
    <text evidence="2">Belongs to the CobH/CbiC family.</text>
</comment>
<dbReference type="GO" id="GO:0009236">
    <property type="term" value="P:cobalamin biosynthetic process"/>
    <property type="evidence" value="ECO:0007669"/>
    <property type="project" value="UniProtKB-UniPathway"/>
</dbReference>
<evidence type="ECO:0000256" key="1">
    <source>
        <dbReference type="ARBA" id="ARBA00004953"/>
    </source>
</evidence>
<keyword evidence="7" id="KW-1185">Reference proteome</keyword>
<evidence type="ECO:0000256" key="3">
    <source>
        <dbReference type="ARBA" id="ARBA00022573"/>
    </source>
</evidence>
<dbReference type="InterPro" id="IPR003722">
    <property type="entry name" value="Cbl_synth_CobH/CbiC"/>
</dbReference>
<dbReference type="PATRIC" id="fig|1408189.4.peg.1304"/>
<dbReference type="UniPathway" id="UPA00148"/>
<gene>
    <name evidence="6" type="primary">cobH</name>
    <name evidence="6" type="ORF">CLAC_06555</name>
</gene>
<evidence type="ECO:0000313" key="7">
    <source>
        <dbReference type="Proteomes" id="UP000058446"/>
    </source>
</evidence>
<dbReference type="AlphaFoldDB" id="A0A0K2H079"/>
<evidence type="ECO:0000256" key="4">
    <source>
        <dbReference type="ARBA" id="ARBA00023235"/>
    </source>
</evidence>
<sequence length="216" mass="22984">MKRFEYNTDGADIYRNSFSIIRAESDLGRFDSDEETVAVRMIHAAGQTDLAKDIVFSPGAVASARRALQAGAPIFTDVNMIASGVTRKRLPADNDVVCLLRDPQVPELARKLGTTRTAAAVELWKSRLEGAVVAIGNAPTALFHLLNRINEGDFPMPAAILAMPVGFVGAAESKQATIESGAENPELKYITVTGRRGGSAITCAAINAIATAQEIL</sequence>
<dbReference type="Gene3D" id="3.40.50.10230">
    <property type="entry name" value="Cobalamin biosynthesis CobH/CbiC, precorrin-8X methylmutase"/>
    <property type="match status" value="1"/>
</dbReference>
<organism evidence="6 7">
    <name type="scientific">Corynebacterium lactis RW2-5</name>
    <dbReference type="NCBI Taxonomy" id="1408189"/>
    <lineage>
        <taxon>Bacteria</taxon>
        <taxon>Bacillati</taxon>
        <taxon>Actinomycetota</taxon>
        <taxon>Actinomycetes</taxon>
        <taxon>Mycobacteriales</taxon>
        <taxon>Corynebacteriaceae</taxon>
        <taxon>Corynebacterium</taxon>
    </lineage>
</organism>
<evidence type="ECO:0000256" key="2">
    <source>
        <dbReference type="ARBA" id="ARBA00009774"/>
    </source>
</evidence>
<keyword evidence="3" id="KW-0169">Cobalamin biosynthesis</keyword>
<dbReference type="SUPFAM" id="SSF63965">
    <property type="entry name" value="Precorrin-8X methylmutase CbiC/CobH"/>
    <property type="match status" value="1"/>
</dbReference>
<accession>A0A0K2H079</accession>
<dbReference type="PANTHER" id="PTHR43588:SF1">
    <property type="entry name" value="COBALT-PRECORRIN-8 METHYLMUTASE"/>
    <property type="match status" value="1"/>
</dbReference>
<proteinExistence type="inferred from homology"/>
<dbReference type="GO" id="GO:0016993">
    <property type="term" value="F:precorrin-8X methylmutase activity"/>
    <property type="evidence" value="ECO:0007669"/>
    <property type="project" value="UniProtKB-EC"/>
</dbReference>
<evidence type="ECO:0000313" key="6">
    <source>
        <dbReference type="EMBL" id="ALA67450.1"/>
    </source>
</evidence>